<dbReference type="SUPFAM" id="SSF46785">
    <property type="entry name" value="Winged helix' DNA-binding domain"/>
    <property type="match status" value="1"/>
</dbReference>
<reference evidence="2" key="1">
    <citation type="submission" date="2016-11" db="EMBL/GenBank/DDBJ databases">
        <authorList>
            <person name="Varghese N."/>
            <person name="Submissions S."/>
        </authorList>
    </citation>
    <scope>NUCLEOTIDE SEQUENCE [LARGE SCALE GENOMIC DNA]</scope>
    <source>
        <strain evidence="2">CGMCC 1.7063</strain>
    </source>
</reference>
<accession>A0A1M4XPT6</accession>
<name>A0A1M4XPT6_9GAMM</name>
<protein>
    <recommendedName>
        <fullName evidence="3">ArsR family transcriptional regulator</fullName>
    </recommendedName>
</protein>
<dbReference type="OrthoDB" id="5738144at2"/>
<organism evidence="1 2">
    <name type="scientific">Microbulbifer donghaiensis</name>
    <dbReference type="NCBI Taxonomy" id="494016"/>
    <lineage>
        <taxon>Bacteria</taxon>
        <taxon>Pseudomonadati</taxon>
        <taxon>Pseudomonadota</taxon>
        <taxon>Gammaproteobacteria</taxon>
        <taxon>Cellvibrionales</taxon>
        <taxon>Microbulbiferaceae</taxon>
        <taxon>Microbulbifer</taxon>
    </lineage>
</organism>
<evidence type="ECO:0000313" key="1">
    <source>
        <dbReference type="EMBL" id="SHE95475.1"/>
    </source>
</evidence>
<dbReference type="Gene3D" id="1.10.10.10">
    <property type="entry name" value="Winged helix-like DNA-binding domain superfamily/Winged helix DNA-binding domain"/>
    <property type="match status" value="1"/>
</dbReference>
<proteinExistence type="predicted"/>
<sequence length="109" mass="12524">MLEALLGSEGAERTLLFIEARESGYAREISETYGISLNVVQKHLYRMEAGGLLVSHQVGRTRVFRFNPRFPFLNETRALLRAALMRLPGPVKEQLLMNRRRPRRTGKVL</sequence>
<dbReference type="AlphaFoldDB" id="A0A1M4XPT6"/>
<gene>
    <name evidence="1" type="ORF">SAMN04487965_1026</name>
</gene>
<keyword evidence="2" id="KW-1185">Reference proteome</keyword>
<dbReference type="Proteomes" id="UP000184170">
    <property type="component" value="Unassembled WGS sequence"/>
</dbReference>
<dbReference type="InterPro" id="IPR036388">
    <property type="entry name" value="WH-like_DNA-bd_sf"/>
</dbReference>
<dbReference type="RefSeq" id="WP_073272341.1">
    <property type="nucleotide sequence ID" value="NZ_FQVA01000001.1"/>
</dbReference>
<evidence type="ECO:0000313" key="2">
    <source>
        <dbReference type="Proteomes" id="UP000184170"/>
    </source>
</evidence>
<dbReference type="InterPro" id="IPR036390">
    <property type="entry name" value="WH_DNA-bd_sf"/>
</dbReference>
<evidence type="ECO:0008006" key="3">
    <source>
        <dbReference type="Google" id="ProtNLM"/>
    </source>
</evidence>
<dbReference type="EMBL" id="FQVA01000001">
    <property type="protein sequence ID" value="SHE95475.1"/>
    <property type="molecule type" value="Genomic_DNA"/>
</dbReference>
<dbReference type="STRING" id="494016.SAMN04487965_1026"/>